<feature type="compositionally biased region" description="Basic residues" evidence="1">
    <location>
        <begin position="71"/>
        <end position="95"/>
    </location>
</feature>
<protein>
    <submittedName>
        <fullName evidence="2">Uncharacterized protein</fullName>
    </submittedName>
</protein>
<sequence length="169" mass="17995">MACRYRGCRGERGGAEHPGCGSRPEPAAPDRPAGDGAGGRPGRRPAAGTDRGARGRGREEPGAAPAGGHAAGRRHRAAAAGRPRRRRGHRRRPAHLPHGLPVSAADRLRARAVAAAEVTGLMRVRRQRARVAEVEVAVRENALLDAELAVVVRRMEEALVPLLEARARR</sequence>
<evidence type="ECO:0000256" key="1">
    <source>
        <dbReference type="SAM" id="MobiDB-lite"/>
    </source>
</evidence>
<comment type="caution">
    <text evidence="2">The sequence shown here is derived from an EMBL/GenBank/DDBJ whole genome shotgun (WGS) entry which is preliminary data.</text>
</comment>
<feature type="compositionally biased region" description="Basic and acidic residues" evidence="1">
    <location>
        <begin position="51"/>
        <end position="61"/>
    </location>
</feature>
<accession>A0A7J5DV39</accession>
<name>A0A7J5DV39_NOCSI</name>
<dbReference type="EMBL" id="WBVM01000002">
    <property type="protein sequence ID" value="KAB2809171.1"/>
    <property type="molecule type" value="Genomic_DNA"/>
</dbReference>
<dbReference type="AlphaFoldDB" id="A0A7J5DV39"/>
<evidence type="ECO:0000313" key="3">
    <source>
        <dbReference type="Proteomes" id="UP000449906"/>
    </source>
</evidence>
<organism evidence="2 3">
    <name type="scientific">Nocardioides simplex</name>
    <name type="common">Arthrobacter simplex</name>
    <dbReference type="NCBI Taxonomy" id="2045"/>
    <lineage>
        <taxon>Bacteria</taxon>
        <taxon>Bacillati</taxon>
        <taxon>Actinomycetota</taxon>
        <taxon>Actinomycetes</taxon>
        <taxon>Propionibacteriales</taxon>
        <taxon>Nocardioidaceae</taxon>
        <taxon>Pimelobacter</taxon>
    </lineage>
</organism>
<feature type="region of interest" description="Disordered" evidence="1">
    <location>
        <begin position="1"/>
        <end position="102"/>
    </location>
</feature>
<proteinExistence type="predicted"/>
<evidence type="ECO:0000313" key="2">
    <source>
        <dbReference type="EMBL" id="KAB2809171.1"/>
    </source>
</evidence>
<gene>
    <name evidence="2" type="ORF">F9L07_19150</name>
</gene>
<reference evidence="2 3" key="1">
    <citation type="submission" date="2019-09" db="EMBL/GenBank/DDBJ databases">
        <title>Pimelobacter sp. isolated from Paulinella.</title>
        <authorList>
            <person name="Jeong S.E."/>
        </authorList>
    </citation>
    <scope>NUCLEOTIDE SEQUENCE [LARGE SCALE GENOMIC DNA]</scope>
    <source>
        <strain evidence="2 3">Pch-N</strain>
    </source>
</reference>
<dbReference type="Proteomes" id="UP000449906">
    <property type="component" value="Unassembled WGS sequence"/>
</dbReference>